<dbReference type="SMART" id="SM00530">
    <property type="entry name" value="HTH_XRE"/>
    <property type="match status" value="1"/>
</dbReference>
<reference evidence="3 4" key="1">
    <citation type="submission" date="2021-08" db="EMBL/GenBank/DDBJ databases">
        <authorList>
            <person name="Peeters C."/>
        </authorList>
    </citation>
    <scope>NUCLEOTIDE SEQUENCE [LARGE SCALE GENOMIC DNA]</scope>
    <source>
        <strain evidence="3 4">LMG 32289</strain>
    </source>
</reference>
<accession>A0ABN7YVX4</accession>
<evidence type="ECO:0000256" key="1">
    <source>
        <dbReference type="SAM" id="MobiDB-lite"/>
    </source>
</evidence>
<evidence type="ECO:0000313" key="3">
    <source>
        <dbReference type="EMBL" id="CAG9177643.1"/>
    </source>
</evidence>
<protein>
    <recommendedName>
        <fullName evidence="2">HTH cro/C1-type domain-containing protein</fullName>
    </recommendedName>
</protein>
<dbReference type="EMBL" id="CAJZAG010000007">
    <property type="protein sequence ID" value="CAG9177643.1"/>
    <property type="molecule type" value="Genomic_DNA"/>
</dbReference>
<dbReference type="CDD" id="cd00093">
    <property type="entry name" value="HTH_XRE"/>
    <property type="match status" value="1"/>
</dbReference>
<keyword evidence="4" id="KW-1185">Reference proteome</keyword>
<dbReference type="Gene3D" id="1.10.260.40">
    <property type="entry name" value="lambda repressor-like DNA-binding domains"/>
    <property type="match status" value="1"/>
</dbReference>
<dbReference type="SUPFAM" id="SSF47413">
    <property type="entry name" value="lambda repressor-like DNA-binding domains"/>
    <property type="match status" value="1"/>
</dbReference>
<dbReference type="InterPro" id="IPR010982">
    <property type="entry name" value="Lambda_DNA-bd_dom_sf"/>
</dbReference>
<organism evidence="3 4">
    <name type="scientific">Cupriavidus pampae</name>
    <dbReference type="NCBI Taxonomy" id="659251"/>
    <lineage>
        <taxon>Bacteria</taxon>
        <taxon>Pseudomonadati</taxon>
        <taxon>Pseudomonadota</taxon>
        <taxon>Betaproteobacteria</taxon>
        <taxon>Burkholderiales</taxon>
        <taxon>Burkholderiaceae</taxon>
        <taxon>Cupriavidus</taxon>
    </lineage>
</organism>
<comment type="caution">
    <text evidence="3">The sequence shown here is derived from an EMBL/GenBank/DDBJ whole genome shotgun (WGS) entry which is preliminary data.</text>
</comment>
<evidence type="ECO:0000259" key="2">
    <source>
        <dbReference type="PROSITE" id="PS50943"/>
    </source>
</evidence>
<dbReference type="InterPro" id="IPR001387">
    <property type="entry name" value="Cro/C1-type_HTH"/>
</dbReference>
<proteinExistence type="predicted"/>
<dbReference type="Proteomes" id="UP000706525">
    <property type="component" value="Unassembled WGS sequence"/>
</dbReference>
<gene>
    <name evidence="3" type="ORF">LMG32289_03864</name>
</gene>
<sequence>MQTRKVKSQSALARMTGVPQPTINRILKGQTDTPELGTIKKIAAALNVSATWLAEGPGDVPPELDLDPMKSSADFLALASQSIEERVRSTQLEATQALIKTLPSAVLSQLLGALQDAKARGDYTLFQPRVMHNSETTASGERGKVISGGEPDPVPQSNKRVKTR</sequence>
<name>A0ABN7YVX4_9BURK</name>
<dbReference type="PROSITE" id="PS50943">
    <property type="entry name" value="HTH_CROC1"/>
    <property type="match status" value="1"/>
</dbReference>
<feature type="domain" description="HTH cro/C1-type" evidence="2">
    <location>
        <begin position="8"/>
        <end position="53"/>
    </location>
</feature>
<dbReference type="Pfam" id="PF01381">
    <property type="entry name" value="HTH_3"/>
    <property type="match status" value="1"/>
</dbReference>
<evidence type="ECO:0000313" key="4">
    <source>
        <dbReference type="Proteomes" id="UP000706525"/>
    </source>
</evidence>
<feature type="region of interest" description="Disordered" evidence="1">
    <location>
        <begin position="131"/>
        <end position="164"/>
    </location>
</feature>